<gene>
    <name evidence="7" type="ORF">AVDCRST_MAG93-4478</name>
</gene>
<evidence type="ECO:0008006" key="8">
    <source>
        <dbReference type="Google" id="ProtNLM"/>
    </source>
</evidence>
<evidence type="ECO:0000256" key="1">
    <source>
        <dbReference type="ARBA" id="ARBA00022553"/>
    </source>
</evidence>
<evidence type="ECO:0000259" key="5">
    <source>
        <dbReference type="PROSITE" id="PS50109"/>
    </source>
</evidence>
<dbReference type="CDD" id="cd17546">
    <property type="entry name" value="REC_hyHK_CKI1_RcsC-like"/>
    <property type="match status" value="1"/>
</dbReference>
<dbReference type="Gene3D" id="3.30.565.10">
    <property type="entry name" value="Histidine kinase-like ATPase, C-terminal domain"/>
    <property type="match status" value="1"/>
</dbReference>
<evidence type="ECO:0000259" key="6">
    <source>
        <dbReference type="PROSITE" id="PS50110"/>
    </source>
</evidence>
<evidence type="ECO:0000256" key="3">
    <source>
        <dbReference type="ARBA" id="ARBA00023012"/>
    </source>
</evidence>
<dbReference type="EMBL" id="CADCTR010001508">
    <property type="protein sequence ID" value="CAA9299234.1"/>
    <property type="molecule type" value="Genomic_DNA"/>
</dbReference>
<accession>A0A6J4K9I3</accession>
<keyword evidence="2" id="KW-0418">Kinase</keyword>
<feature type="modified residue" description="4-aspartylphosphate" evidence="4">
    <location>
        <position position="121"/>
    </location>
</feature>
<dbReference type="PROSITE" id="PS50110">
    <property type="entry name" value="RESPONSE_REGULATORY"/>
    <property type="match status" value="1"/>
</dbReference>
<feature type="non-terminal residue" evidence="7">
    <location>
        <position position="1"/>
    </location>
</feature>
<organism evidence="7">
    <name type="scientific">uncultured Chloroflexia bacterium</name>
    <dbReference type="NCBI Taxonomy" id="1672391"/>
    <lineage>
        <taxon>Bacteria</taxon>
        <taxon>Bacillati</taxon>
        <taxon>Chloroflexota</taxon>
        <taxon>Chloroflexia</taxon>
        <taxon>environmental samples</taxon>
    </lineage>
</organism>
<dbReference type="InterPro" id="IPR036890">
    <property type="entry name" value="HATPase_C_sf"/>
</dbReference>
<reference evidence="7" key="1">
    <citation type="submission" date="2020-02" db="EMBL/GenBank/DDBJ databases">
        <authorList>
            <person name="Meier V. D."/>
        </authorList>
    </citation>
    <scope>NUCLEOTIDE SEQUENCE</scope>
    <source>
        <strain evidence="7">AVDCRST_MAG93</strain>
    </source>
</reference>
<dbReference type="SUPFAM" id="SSF52172">
    <property type="entry name" value="CheY-like"/>
    <property type="match status" value="1"/>
</dbReference>
<sequence>GLGLALVQRLVELHQGHVTVESEPGQGSRFTVSLPWTLPEPYVNVEPETVAVVADTQPLAQPMRDPGERRSYILMAEDNEDNITTVADYLRIKGYDMEVVYTGAEALAQARSLAPALILMDVQMPEMDGLETTRRIRLEPGLAHIPIIALTSSAMPGDRERCIAAGATDYLSKPVRLQELVMTIERYLARSPGPE</sequence>
<keyword evidence="1 4" id="KW-0597">Phosphoprotein</keyword>
<dbReference type="InterPro" id="IPR001789">
    <property type="entry name" value="Sig_transdc_resp-reg_receiver"/>
</dbReference>
<dbReference type="GO" id="GO:0000160">
    <property type="term" value="P:phosphorelay signal transduction system"/>
    <property type="evidence" value="ECO:0007669"/>
    <property type="project" value="UniProtKB-KW"/>
</dbReference>
<protein>
    <recommendedName>
        <fullName evidence="8">Response regulator</fullName>
    </recommendedName>
</protein>
<dbReference type="GO" id="GO:0016301">
    <property type="term" value="F:kinase activity"/>
    <property type="evidence" value="ECO:0007669"/>
    <property type="project" value="UniProtKB-KW"/>
</dbReference>
<name>A0A6J4K9I3_9CHLR</name>
<dbReference type="Pfam" id="PF00072">
    <property type="entry name" value="Response_reg"/>
    <property type="match status" value="1"/>
</dbReference>
<dbReference type="InterPro" id="IPR005467">
    <property type="entry name" value="His_kinase_dom"/>
</dbReference>
<dbReference type="InterPro" id="IPR011006">
    <property type="entry name" value="CheY-like_superfamily"/>
</dbReference>
<keyword evidence="3" id="KW-0902">Two-component regulatory system</keyword>
<dbReference type="AlphaFoldDB" id="A0A6J4K9I3"/>
<dbReference type="SUPFAM" id="SSF55874">
    <property type="entry name" value="ATPase domain of HSP90 chaperone/DNA topoisomerase II/histidine kinase"/>
    <property type="match status" value="1"/>
</dbReference>
<dbReference type="Pfam" id="PF02518">
    <property type="entry name" value="HATPase_c"/>
    <property type="match status" value="1"/>
</dbReference>
<keyword evidence="2" id="KW-0808">Transferase</keyword>
<evidence type="ECO:0000256" key="2">
    <source>
        <dbReference type="ARBA" id="ARBA00022777"/>
    </source>
</evidence>
<proteinExistence type="predicted"/>
<feature type="domain" description="Histidine kinase" evidence="5">
    <location>
        <begin position="1"/>
        <end position="38"/>
    </location>
</feature>
<evidence type="ECO:0000256" key="4">
    <source>
        <dbReference type="PROSITE-ProRule" id="PRU00169"/>
    </source>
</evidence>
<evidence type="ECO:0000313" key="7">
    <source>
        <dbReference type="EMBL" id="CAA9299234.1"/>
    </source>
</evidence>
<dbReference type="SMART" id="SM00448">
    <property type="entry name" value="REC"/>
    <property type="match status" value="1"/>
</dbReference>
<feature type="domain" description="Response regulatory" evidence="6">
    <location>
        <begin position="72"/>
        <end position="188"/>
    </location>
</feature>
<dbReference type="PANTHER" id="PTHR45339">
    <property type="entry name" value="HYBRID SIGNAL TRANSDUCTION HISTIDINE KINASE J"/>
    <property type="match status" value="1"/>
</dbReference>
<dbReference type="PANTHER" id="PTHR45339:SF1">
    <property type="entry name" value="HYBRID SIGNAL TRANSDUCTION HISTIDINE KINASE J"/>
    <property type="match status" value="1"/>
</dbReference>
<dbReference type="InterPro" id="IPR003594">
    <property type="entry name" value="HATPase_dom"/>
</dbReference>
<dbReference type="PROSITE" id="PS50109">
    <property type="entry name" value="HIS_KIN"/>
    <property type="match status" value="1"/>
</dbReference>
<dbReference type="Gene3D" id="3.40.50.2300">
    <property type="match status" value="1"/>
</dbReference>